<evidence type="ECO:0008006" key="4">
    <source>
        <dbReference type="Google" id="ProtNLM"/>
    </source>
</evidence>
<evidence type="ECO:0000313" key="2">
    <source>
        <dbReference type="EMBL" id="CAL4103117.1"/>
    </source>
</evidence>
<dbReference type="EMBL" id="CAXKWB010012039">
    <property type="protein sequence ID" value="CAL4103117.1"/>
    <property type="molecule type" value="Genomic_DNA"/>
</dbReference>
<keyword evidence="3" id="KW-1185">Reference proteome</keyword>
<name>A0AAV2R0H8_MEGNR</name>
<accession>A0AAV2R0H8</accession>
<dbReference type="Proteomes" id="UP001497623">
    <property type="component" value="Unassembled WGS sequence"/>
</dbReference>
<comment type="caution">
    <text evidence="2">The sequence shown here is derived from an EMBL/GenBank/DDBJ whole genome shotgun (WGS) entry which is preliminary data.</text>
</comment>
<feature type="region of interest" description="Disordered" evidence="1">
    <location>
        <begin position="248"/>
        <end position="279"/>
    </location>
</feature>
<evidence type="ECO:0000313" key="3">
    <source>
        <dbReference type="Proteomes" id="UP001497623"/>
    </source>
</evidence>
<evidence type="ECO:0000256" key="1">
    <source>
        <dbReference type="SAM" id="MobiDB-lite"/>
    </source>
</evidence>
<reference evidence="2 3" key="1">
    <citation type="submission" date="2024-05" db="EMBL/GenBank/DDBJ databases">
        <authorList>
            <person name="Wallberg A."/>
        </authorList>
    </citation>
    <scope>NUCLEOTIDE SEQUENCE [LARGE SCALE GENOMIC DNA]</scope>
</reference>
<organism evidence="2 3">
    <name type="scientific">Meganyctiphanes norvegica</name>
    <name type="common">Northern krill</name>
    <name type="synonym">Thysanopoda norvegica</name>
    <dbReference type="NCBI Taxonomy" id="48144"/>
    <lineage>
        <taxon>Eukaryota</taxon>
        <taxon>Metazoa</taxon>
        <taxon>Ecdysozoa</taxon>
        <taxon>Arthropoda</taxon>
        <taxon>Crustacea</taxon>
        <taxon>Multicrustacea</taxon>
        <taxon>Malacostraca</taxon>
        <taxon>Eumalacostraca</taxon>
        <taxon>Eucarida</taxon>
        <taxon>Euphausiacea</taxon>
        <taxon>Euphausiidae</taxon>
        <taxon>Meganyctiphanes</taxon>
    </lineage>
</organism>
<gene>
    <name evidence="2" type="ORF">MNOR_LOCUS17479</name>
</gene>
<protein>
    <recommendedName>
        <fullName evidence="4">SWIM-type domain-containing protein</fullName>
    </recommendedName>
</protein>
<sequence>MSLIKKTPEKFKEVTLSDYEKMKDIERTLHICDVLERNRYTLSTAPISNKDQSHLRGKNMRILWFAVAEHQDQNHWYGNVSFRIKLRDILSNFPHKKMYFLEVIERISSIQSRILITSKRLESVQPAIPFDIKSLGFPIHQDSLGNFYHLNKIRDEKSHHILEILIDIDDDNEAGYIFQMSRRSAVDHSMANSGEFCACYKYNTRQETCPHPHPKEETTRIISTLLPGYLTISSDSTAPMNKLGQHIFRSSKRPDNRSPSNMAARKKKARIVTSRDLHL</sequence>
<proteinExistence type="predicted"/>
<dbReference type="AlphaFoldDB" id="A0AAV2R0H8"/>